<evidence type="ECO:0000313" key="2">
    <source>
        <dbReference type="EMBL" id="RPD66187.1"/>
    </source>
</evidence>
<accession>A0A5C2SSS5</accession>
<dbReference type="AlphaFoldDB" id="A0A5C2SSS5"/>
<sequence length="248" mass="27363">MVDIAAPQPHLAPAFRCARPLARTQSLPTAVADDTFYVSTPHIPASRPALISTQCVPQPQPISSPPRLLSPYRVPEDAGLRKLSKPPCSPTKRRRGLARNLSRSVRHRHCARADCCINNISGPLTSLDDLPWISALSIEPDHSNPWDIADLSLLNTTIEEETYSSGPGPVRRRKTSLRKAHLAQTPMKGDQAATPLVPFPFARRALFSQSDLLPHTPPPRDQFVPSEVIFQGLHPIFPSDIDEPPRPF</sequence>
<gene>
    <name evidence="2" type="ORF">L227DRAFT_135545</name>
</gene>
<protein>
    <submittedName>
        <fullName evidence="2">Uncharacterized protein</fullName>
    </submittedName>
</protein>
<feature type="region of interest" description="Disordered" evidence="1">
    <location>
        <begin position="56"/>
        <end position="100"/>
    </location>
</feature>
<dbReference type="EMBL" id="ML122251">
    <property type="protein sequence ID" value="RPD66187.1"/>
    <property type="molecule type" value="Genomic_DNA"/>
</dbReference>
<reference evidence="2" key="1">
    <citation type="journal article" date="2018" name="Genome Biol. Evol.">
        <title>Genomics and development of Lentinus tigrinus, a white-rot wood-decaying mushroom with dimorphic fruiting bodies.</title>
        <authorList>
            <person name="Wu B."/>
            <person name="Xu Z."/>
            <person name="Knudson A."/>
            <person name="Carlson A."/>
            <person name="Chen N."/>
            <person name="Kovaka S."/>
            <person name="LaButti K."/>
            <person name="Lipzen A."/>
            <person name="Pennachio C."/>
            <person name="Riley R."/>
            <person name="Schakwitz W."/>
            <person name="Umezawa K."/>
            <person name="Ohm R.A."/>
            <person name="Grigoriev I.V."/>
            <person name="Nagy L.G."/>
            <person name="Gibbons J."/>
            <person name="Hibbett D."/>
        </authorList>
    </citation>
    <scope>NUCLEOTIDE SEQUENCE [LARGE SCALE GENOMIC DNA]</scope>
    <source>
        <strain evidence="2">ALCF2SS1-6</strain>
    </source>
</reference>
<evidence type="ECO:0000256" key="1">
    <source>
        <dbReference type="SAM" id="MobiDB-lite"/>
    </source>
</evidence>
<evidence type="ECO:0000313" key="3">
    <source>
        <dbReference type="Proteomes" id="UP000313359"/>
    </source>
</evidence>
<organism evidence="2 3">
    <name type="scientific">Lentinus tigrinus ALCF2SS1-6</name>
    <dbReference type="NCBI Taxonomy" id="1328759"/>
    <lineage>
        <taxon>Eukaryota</taxon>
        <taxon>Fungi</taxon>
        <taxon>Dikarya</taxon>
        <taxon>Basidiomycota</taxon>
        <taxon>Agaricomycotina</taxon>
        <taxon>Agaricomycetes</taxon>
        <taxon>Polyporales</taxon>
        <taxon>Polyporaceae</taxon>
        <taxon>Lentinus</taxon>
    </lineage>
</organism>
<dbReference type="OrthoDB" id="3204463at2759"/>
<name>A0A5C2SSS5_9APHY</name>
<keyword evidence="3" id="KW-1185">Reference proteome</keyword>
<dbReference type="Proteomes" id="UP000313359">
    <property type="component" value="Unassembled WGS sequence"/>
</dbReference>
<proteinExistence type="predicted"/>